<dbReference type="InterPro" id="IPR016181">
    <property type="entry name" value="Acyl_CoA_acyltransferase"/>
</dbReference>
<reference evidence="2 3" key="1">
    <citation type="submission" date="2019-02" db="EMBL/GenBank/DDBJ databases">
        <title>Genome of a new Bacteroidetes strain.</title>
        <authorList>
            <person name="Pitt A."/>
        </authorList>
    </citation>
    <scope>NUCLEOTIDE SEQUENCE [LARGE SCALE GENOMIC DNA]</scope>
    <source>
        <strain evidence="2 3">50C-KIRBA</strain>
    </source>
</reference>
<dbReference type="RefSeq" id="WP_166230513.1">
    <property type="nucleotide sequence ID" value="NZ_CBCSIJ010000003.1"/>
</dbReference>
<keyword evidence="3" id="KW-1185">Reference proteome</keyword>
<dbReference type="Gene3D" id="3.40.630.30">
    <property type="match status" value="1"/>
</dbReference>
<protein>
    <submittedName>
        <fullName evidence="2">N-acetyltransferase</fullName>
    </submittedName>
</protein>
<evidence type="ECO:0000259" key="1">
    <source>
        <dbReference type="Pfam" id="PF13302"/>
    </source>
</evidence>
<dbReference type="InterPro" id="IPR051531">
    <property type="entry name" value="N-acetyltransferase"/>
</dbReference>
<dbReference type="Pfam" id="PF13302">
    <property type="entry name" value="Acetyltransf_3"/>
    <property type="match status" value="1"/>
</dbReference>
<evidence type="ECO:0000313" key="3">
    <source>
        <dbReference type="Proteomes" id="UP001318301"/>
    </source>
</evidence>
<dbReference type="SUPFAM" id="SSF55729">
    <property type="entry name" value="Acyl-CoA N-acyltransferases (Nat)"/>
    <property type="match status" value="1"/>
</dbReference>
<comment type="caution">
    <text evidence="2">The sequence shown here is derived from an EMBL/GenBank/DDBJ whole genome shotgun (WGS) entry which is preliminary data.</text>
</comment>
<organism evidence="2 3">
    <name type="scientific">Aquirufa beregesia</name>
    <dbReference type="NCBI Taxonomy" id="2516556"/>
    <lineage>
        <taxon>Bacteria</taxon>
        <taxon>Pseudomonadati</taxon>
        <taxon>Bacteroidota</taxon>
        <taxon>Cytophagia</taxon>
        <taxon>Cytophagales</taxon>
        <taxon>Flectobacillaceae</taxon>
        <taxon>Aquirufa</taxon>
    </lineage>
</organism>
<sequence length="167" mass="19106">MGVKILRSPRLYVNDLSPQDAPFLLELLNTPGFMQFIGDRGVRTLKEAEDFSIKLRDNPAIHYRVVFLQSINIPIGIISIVQRDYLPQPDIGFAFLPSQSGMGYAYEAASLVLDDYFANHKAPIFATTLEHNVRSISLLLRLGLSFERSIERDQQQLQLYKKDPWNH</sequence>
<feature type="domain" description="N-acetyltransferase" evidence="1">
    <location>
        <begin position="10"/>
        <end position="144"/>
    </location>
</feature>
<evidence type="ECO:0000313" key="2">
    <source>
        <dbReference type="EMBL" id="NGZ44364.1"/>
    </source>
</evidence>
<dbReference type="InterPro" id="IPR000182">
    <property type="entry name" value="GNAT_dom"/>
</dbReference>
<gene>
    <name evidence="2" type="ORF">EWU23_07750</name>
</gene>
<accession>A0ABX0EUY2</accession>
<name>A0ABX0EUY2_9BACT</name>
<dbReference type="Proteomes" id="UP001318301">
    <property type="component" value="Unassembled WGS sequence"/>
</dbReference>
<dbReference type="EMBL" id="SEWW01000004">
    <property type="protein sequence ID" value="NGZ44364.1"/>
    <property type="molecule type" value="Genomic_DNA"/>
</dbReference>
<proteinExistence type="predicted"/>
<dbReference type="PANTHER" id="PTHR43792">
    <property type="entry name" value="GNAT FAMILY, PUTATIVE (AFU_ORTHOLOGUE AFUA_3G00765)-RELATED-RELATED"/>
    <property type="match status" value="1"/>
</dbReference>
<dbReference type="PANTHER" id="PTHR43792:SF1">
    <property type="entry name" value="N-ACETYLTRANSFERASE DOMAIN-CONTAINING PROTEIN"/>
    <property type="match status" value="1"/>
</dbReference>